<keyword evidence="4" id="KW-1185">Reference proteome</keyword>
<evidence type="ECO:0000256" key="2">
    <source>
        <dbReference type="SAM" id="SignalP"/>
    </source>
</evidence>
<organism evidence="3 4">
    <name type="scientific">Saccharothrix ecbatanensis</name>
    <dbReference type="NCBI Taxonomy" id="1105145"/>
    <lineage>
        <taxon>Bacteria</taxon>
        <taxon>Bacillati</taxon>
        <taxon>Actinomycetota</taxon>
        <taxon>Actinomycetes</taxon>
        <taxon>Pseudonocardiales</taxon>
        <taxon>Pseudonocardiaceae</taxon>
        <taxon>Saccharothrix</taxon>
    </lineage>
</organism>
<accession>A0A7W9M450</accession>
<dbReference type="Proteomes" id="UP000552097">
    <property type="component" value="Unassembled WGS sequence"/>
</dbReference>
<feature type="region of interest" description="Disordered" evidence="1">
    <location>
        <begin position="204"/>
        <end position="232"/>
    </location>
</feature>
<dbReference type="EMBL" id="JACHMO010000001">
    <property type="protein sequence ID" value="MBB5806740.1"/>
    <property type="molecule type" value="Genomic_DNA"/>
</dbReference>
<feature type="signal peptide" evidence="2">
    <location>
        <begin position="1"/>
        <end position="46"/>
    </location>
</feature>
<keyword evidence="2" id="KW-0732">Signal</keyword>
<name>A0A7W9M450_9PSEU</name>
<evidence type="ECO:0000313" key="4">
    <source>
        <dbReference type="Proteomes" id="UP000552097"/>
    </source>
</evidence>
<protein>
    <recommendedName>
        <fullName evidence="5">Secreted protein</fullName>
    </recommendedName>
</protein>
<dbReference type="RefSeq" id="WP_184926542.1">
    <property type="nucleotide sequence ID" value="NZ_JACHMO010000001.1"/>
</dbReference>
<evidence type="ECO:0000313" key="3">
    <source>
        <dbReference type="EMBL" id="MBB5806740.1"/>
    </source>
</evidence>
<reference evidence="3 4" key="1">
    <citation type="submission" date="2020-08" db="EMBL/GenBank/DDBJ databases">
        <title>Sequencing the genomes of 1000 actinobacteria strains.</title>
        <authorList>
            <person name="Klenk H.-P."/>
        </authorList>
    </citation>
    <scope>NUCLEOTIDE SEQUENCE [LARGE SCALE GENOMIC DNA]</scope>
    <source>
        <strain evidence="3 4">DSM 45486</strain>
    </source>
</reference>
<evidence type="ECO:0000256" key="1">
    <source>
        <dbReference type="SAM" id="MobiDB-lite"/>
    </source>
</evidence>
<evidence type="ECO:0008006" key="5">
    <source>
        <dbReference type="Google" id="ProtNLM"/>
    </source>
</evidence>
<dbReference type="AlphaFoldDB" id="A0A7W9M450"/>
<gene>
    <name evidence="3" type="ORF">F4560_006508</name>
</gene>
<feature type="chain" id="PRO_5030804481" description="Secreted protein" evidence="2">
    <location>
        <begin position="47"/>
        <end position="293"/>
    </location>
</feature>
<comment type="caution">
    <text evidence="3">The sequence shown here is derived from an EMBL/GenBank/DDBJ whole genome shotgun (WGS) entry which is preliminary data.</text>
</comment>
<proteinExistence type="predicted"/>
<sequence length="293" mass="29242">MSRVDQRVGTGAGRVRRLLSRALLVVGGTLAGSAAAWALAAAPASAQEPVDQVTGVTSLTDVTGSSRPTGIDATLDVTGQNPVTQNLVTPSPAKLNPATLNQVVPTPVGEAVRDLDTTLRTPQEPSPPDIGRVTGDLRGAVEHMGGWFQARTSEPSPTDEVAAGATAKRVTEATPATTAAPVSAGTPVVQGVSGTSGHVWLDMSPRSSAALPGDTGSSLPGDPSGMPSMPFAPLGAPVHCSCGGDASGSSGGGNGPFSAVSTDRFDAAVARALFPATQRNVVMPGKQPGSTPD</sequence>